<dbReference type="Pfam" id="PF00753">
    <property type="entry name" value="Lactamase_B"/>
    <property type="match status" value="1"/>
</dbReference>
<keyword evidence="3" id="KW-1185">Reference proteome</keyword>
<feature type="domain" description="Metallo-beta-lactamase" evidence="1">
    <location>
        <begin position="23"/>
        <end position="236"/>
    </location>
</feature>
<dbReference type="InterPro" id="IPR050662">
    <property type="entry name" value="Sec-metab_biosynth-thioest"/>
</dbReference>
<name>A0ABU9K9K4_9BACI</name>
<comment type="caution">
    <text evidence="2">The sequence shown here is derived from an EMBL/GenBank/DDBJ whole genome shotgun (WGS) entry which is preliminary data.</text>
</comment>
<reference evidence="2 3" key="1">
    <citation type="submission" date="2024-04" db="EMBL/GenBank/DDBJ databases">
        <title>Bacillus oryzaecorticis sp. nov., a moderately halophilic bacterium isolated from rice husks.</title>
        <authorList>
            <person name="Zhu H.-S."/>
        </authorList>
    </citation>
    <scope>NUCLEOTIDE SEQUENCE [LARGE SCALE GENOMIC DNA]</scope>
    <source>
        <strain evidence="2 3">ZC255</strain>
    </source>
</reference>
<dbReference type="Proteomes" id="UP001389717">
    <property type="component" value="Unassembled WGS sequence"/>
</dbReference>
<dbReference type="SMART" id="SM00849">
    <property type="entry name" value="Lactamase_B"/>
    <property type="match status" value="1"/>
</dbReference>
<sequence length="321" mass="35881">MSTTGFVDNIAKITLSTPYAVGDVNVYLIKGDVLSLVDAGPLTDTAWAQLTGALASLGYSAGDIEQIILTHHHPDHAGMLQRFSESVKIVGHKYNQFWINRDEYFHQVYDRFFYELGLESGLPEAFLSAIPKFKSPLKYMGNRNLDDAIKEGDTLPGLSEWKVIETLGHAQSHLSFYRESDGVMIAGDHILAHISPNPIIEPPFDGGTERSKPLLQYNDSLKKLMHIPISSAYTGHGKEVEDVHALIPKRLVKQEERAEAVLGMLQGKQQTVFDICKLLFPSVYKKELGLTLSETIGQLDYLESIGSIRKEKQDNAYYYHA</sequence>
<dbReference type="Gene3D" id="3.60.15.10">
    <property type="entry name" value="Ribonuclease Z/Hydroxyacylglutathione hydrolase-like"/>
    <property type="match status" value="1"/>
</dbReference>
<dbReference type="PANTHER" id="PTHR23131">
    <property type="entry name" value="ENDORIBONUCLEASE LACTB2"/>
    <property type="match status" value="1"/>
</dbReference>
<dbReference type="InterPro" id="IPR001279">
    <property type="entry name" value="Metallo-B-lactamas"/>
</dbReference>
<dbReference type="SUPFAM" id="SSF56281">
    <property type="entry name" value="Metallo-hydrolase/oxidoreductase"/>
    <property type="match status" value="1"/>
</dbReference>
<evidence type="ECO:0000313" key="3">
    <source>
        <dbReference type="Proteomes" id="UP001389717"/>
    </source>
</evidence>
<accession>A0ABU9K9K4</accession>
<dbReference type="InterPro" id="IPR036866">
    <property type="entry name" value="RibonucZ/Hydroxyglut_hydro"/>
</dbReference>
<dbReference type="PANTHER" id="PTHR23131:SF4">
    <property type="entry name" value="METALLO-BETA-LACTAMASE SUPERFAMILY POTEIN"/>
    <property type="match status" value="1"/>
</dbReference>
<evidence type="ECO:0000313" key="2">
    <source>
        <dbReference type="EMBL" id="MEL3972441.1"/>
    </source>
</evidence>
<organism evidence="2 3">
    <name type="scientific">Rossellomorea oryzaecorticis</name>
    <dbReference type="NCBI Taxonomy" id="1396505"/>
    <lineage>
        <taxon>Bacteria</taxon>
        <taxon>Bacillati</taxon>
        <taxon>Bacillota</taxon>
        <taxon>Bacilli</taxon>
        <taxon>Bacillales</taxon>
        <taxon>Bacillaceae</taxon>
        <taxon>Rossellomorea</taxon>
    </lineage>
</organism>
<proteinExistence type="predicted"/>
<evidence type="ECO:0000259" key="1">
    <source>
        <dbReference type="SMART" id="SM00849"/>
    </source>
</evidence>
<dbReference type="EMBL" id="JBBYAF010000014">
    <property type="protein sequence ID" value="MEL3972441.1"/>
    <property type="molecule type" value="Genomic_DNA"/>
</dbReference>
<gene>
    <name evidence="2" type="ORF">AAEO50_09130</name>
</gene>
<dbReference type="RefSeq" id="WP_341982716.1">
    <property type="nucleotide sequence ID" value="NZ_JBBYAF010000014.1"/>
</dbReference>
<protein>
    <submittedName>
        <fullName evidence="2">MBL fold metallo-hydrolase</fullName>
    </submittedName>
</protein>